<proteinExistence type="predicted"/>
<evidence type="ECO:0000259" key="1">
    <source>
        <dbReference type="SMART" id="SM00860"/>
    </source>
</evidence>
<organism evidence="2 3">
    <name type="scientific">Pradoshia eiseniae</name>
    <dbReference type="NCBI Taxonomy" id="2064768"/>
    <lineage>
        <taxon>Bacteria</taxon>
        <taxon>Bacillati</taxon>
        <taxon>Bacillota</taxon>
        <taxon>Bacilli</taxon>
        <taxon>Bacillales</taxon>
        <taxon>Bacillaceae</taxon>
        <taxon>Pradoshia</taxon>
    </lineage>
</organism>
<dbReference type="Pfam" id="PF09346">
    <property type="entry name" value="SMI1_KNR4"/>
    <property type="match status" value="1"/>
</dbReference>
<dbReference type="RefSeq" id="WP_104850970.1">
    <property type="nucleotide sequence ID" value="NZ_PKOZ01000028.1"/>
</dbReference>
<dbReference type="EMBL" id="PKOZ01000028">
    <property type="protein sequence ID" value="PQD93682.1"/>
    <property type="molecule type" value="Genomic_DNA"/>
</dbReference>
<evidence type="ECO:0000313" key="2">
    <source>
        <dbReference type="EMBL" id="PQD93682.1"/>
    </source>
</evidence>
<dbReference type="SUPFAM" id="SSF160631">
    <property type="entry name" value="SMI1/KNR4-like"/>
    <property type="match status" value="1"/>
</dbReference>
<comment type="caution">
    <text evidence="2">The sequence shown here is derived from an EMBL/GenBank/DDBJ whole genome shotgun (WGS) entry which is preliminary data.</text>
</comment>
<dbReference type="InterPro" id="IPR018958">
    <property type="entry name" value="Knr4/Smi1-like_dom"/>
</dbReference>
<accession>A0A2S7MV69</accession>
<reference evidence="2 3" key="1">
    <citation type="submission" date="2017-12" db="EMBL/GenBank/DDBJ databases">
        <title>Taxonomic description and draft genome of Pradoshia cofamensis Gen. nov., sp. nov., a thermotolerant bacillale isolated from anterior gut of earthworm Eisenia fetida.</title>
        <authorList>
            <person name="Saha T."/>
            <person name="Chakraborty R."/>
        </authorList>
    </citation>
    <scope>NUCLEOTIDE SEQUENCE [LARGE SCALE GENOMIC DNA]</scope>
    <source>
        <strain evidence="2 3">EAG3</strain>
    </source>
</reference>
<name>A0A2S7MV69_9BACI</name>
<dbReference type="SMART" id="SM00860">
    <property type="entry name" value="SMI1_KNR4"/>
    <property type="match status" value="1"/>
</dbReference>
<dbReference type="Proteomes" id="UP000239663">
    <property type="component" value="Unassembled WGS sequence"/>
</dbReference>
<sequence>MKFWLKAREDYYRKPPLTEAELEEAEKELGHKLPETYRKLLLEQNGGSIRFNALRLRKRPIEGNFFVEFGFLQGVGEMPGILDTAFVTKEWNLPKELVILNGDGHTWFALDYRNNRVEPAVSYIDTDGDLDFVLADNFDEFIKDLYIEEEGLYRFNPDEDEDYKLDAMPEDELISLLQSGQFTKIKKALDNLFYYPKNSITENYVLNILNETDEKVQDKIGSSLFQYISFQRIKYDLPIVNKIIDELNKHPKVAHYATLITEFIKEMEEAKEEQIFDDDDYEVVPYEDE</sequence>
<feature type="domain" description="Knr4/Smi1-like" evidence="1">
    <location>
        <begin position="16"/>
        <end position="144"/>
    </location>
</feature>
<gene>
    <name evidence="2" type="ORF">CYL18_18650</name>
</gene>
<dbReference type="AlphaFoldDB" id="A0A2S7MV69"/>
<evidence type="ECO:0000313" key="3">
    <source>
        <dbReference type="Proteomes" id="UP000239663"/>
    </source>
</evidence>
<dbReference type="InterPro" id="IPR037883">
    <property type="entry name" value="Knr4/Smi1-like_sf"/>
</dbReference>
<dbReference type="OrthoDB" id="8657476at2"/>
<protein>
    <recommendedName>
        <fullName evidence="1">Knr4/Smi1-like domain-containing protein</fullName>
    </recommendedName>
</protein>
<dbReference type="Gene3D" id="3.40.1580.10">
    <property type="entry name" value="SMI1/KNR4-like"/>
    <property type="match status" value="1"/>
</dbReference>
<keyword evidence="3" id="KW-1185">Reference proteome</keyword>